<evidence type="ECO:0000313" key="3">
    <source>
        <dbReference type="EMBL" id="KAL0265855.1"/>
    </source>
</evidence>
<feature type="region of interest" description="Disordered" evidence="1">
    <location>
        <begin position="148"/>
        <end position="175"/>
    </location>
</feature>
<evidence type="ECO:0000256" key="2">
    <source>
        <dbReference type="SAM" id="SignalP"/>
    </source>
</evidence>
<dbReference type="SUPFAM" id="SSF52075">
    <property type="entry name" value="Outer arm dynein light chain 1"/>
    <property type="match status" value="1"/>
</dbReference>
<dbReference type="EMBL" id="JARGDH010000006">
    <property type="protein sequence ID" value="KAL0265855.1"/>
    <property type="molecule type" value="Genomic_DNA"/>
</dbReference>
<dbReference type="AlphaFoldDB" id="A0AAW2H7Z1"/>
<dbReference type="Gene3D" id="3.80.10.10">
    <property type="entry name" value="Ribonuclease Inhibitor"/>
    <property type="match status" value="1"/>
</dbReference>
<proteinExistence type="predicted"/>
<gene>
    <name evidence="3" type="ORF">PYX00_011572</name>
</gene>
<dbReference type="InterPro" id="IPR032675">
    <property type="entry name" value="LRR_dom_sf"/>
</dbReference>
<reference evidence="3" key="1">
    <citation type="journal article" date="2024" name="Gigascience">
        <title>Chromosome-level genome of the poultry shaft louse Menopon gallinae provides insight into the host-switching and adaptive evolution of parasitic lice.</title>
        <authorList>
            <person name="Xu Y."/>
            <person name="Ma L."/>
            <person name="Liu S."/>
            <person name="Liang Y."/>
            <person name="Liu Q."/>
            <person name="He Z."/>
            <person name="Tian L."/>
            <person name="Duan Y."/>
            <person name="Cai W."/>
            <person name="Li H."/>
            <person name="Song F."/>
        </authorList>
    </citation>
    <scope>NUCLEOTIDE SEQUENCE</scope>
    <source>
        <strain evidence="3">Cailab_2023a</strain>
    </source>
</reference>
<accession>A0AAW2H7Z1</accession>
<organism evidence="3">
    <name type="scientific">Menopon gallinae</name>
    <name type="common">poultry shaft louse</name>
    <dbReference type="NCBI Taxonomy" id="328185"/>
    <lineage>
        <taxon>Eukaryota</taxon>
        <taxon>Metazoa</taxon>
        <taxon>Ecdysozoa</taxon>
        <taxon>Arthropoda</taxon>
        <taxon>Hexapoda</taxon>
        <taxon>Insecta</taxon>
        <taxon>Pterygota</taxon>
        <taxon>Neoptera</taxon>
        <taxon>Paraneoptera</taxon>
        <taxon>Psocodea</taxon>
        <taxon>Troctomorpha</taxon>
        <taxon>Phthiraptera</taxon>
        <taxon>Amblycera</taxon>
        <taxon>Menoponidae</taxon>
        <taxon>Menopon</taxon>
    </lineage>
</organism>
<feature type="signal peptide" evidence="2">
    <location>
        <begin position="1"/>
        <end position="20"/>
    </location>
</feature>
<comment type="caution">
    <text evidence="3">The sequence shown here is derived from an EMBL/GenBank/DDBJ whole genome shotgun (WGS) entry which is preliminary data.</text>
</comment>
<protein>
    <submittedName>
        <fullName evidence="3">Uncharacterized protein</fullName>
    </submittedName>
</protein>
<sequence length="220" mass="24267">MSLLVDVCVSLLLEVLLLNGNQLQQAGVASGEEGSMVQLRWLILNYNMLALLPEEIGGLWCLERLSLVSNRLTSPPRTVEALTHMTVPDLTNNPLAEHSESSVTCLETGLCFRAMQSKCKAVTRYLLLSPSWVHQVTQRIPVKNVSEHRPGAERSLASGGACSRPTSRCGKKDEDGGIHRDGIWNQFGRIHWVENVLALHSRHEGVSVKLQDGVETQGHM</sequence>
<keyword evidence="2" id="KW-0732">Signal</keyword>
<feature type="chain" id="PRO_5043822676" evidence="2">
    <location>
        <begin position="21"/>
        <end position="220"/>
    </location>
</feature>
<name>A0AAW2H7Z1_9NEOP</name>
<evidence type="ECO:0000256" key="1">
    <source>
        <dbReference type="SAM" id="MobiDB-lite"/>
    </source>
</evidence>